<proteinExistence type="predicted"/>
<dbReference type="EMBL" id="PXYT01000034">
    <property type="protein sequence ID" value="PSR26633.1"/>
    <property type="molecule type" value="Genomic_DNA"/>
</dbReference>
<evidence type="ECO:0000313" key="1">
    <source>
        <dbReference type="EMBL" id="PSR26633.1"/>
    </source>
</evidence>
<protein>
    <submittedName>
        <fullName evidence="1">Uncharacterized protein</fullName>
    </submittedName>
</protein>
<reference evidence="1 2" key="1">
    <citation type="journal article" date="2014" name="BMC Genomics">
        <title>Comparison of environmental and isolate Sulfobacillus genomes reveals diverse carbon, sulfur, nitrogen, and hydrogen metabolisms.</title>
        <authorList>
            <person name="Justice N.B."/>
            <person name="Norman A."/>
            <person name="Brown C.T."/>
            <person name="Singh A."/>
            <person name="Thomas B.C."/>
            <person name="Banfield J.F."/>
        </authorList>
    </citation>
    <scope>NUCLEOTIDE SEQUENCE [LARGE SCALE GENOMIC DNA]</scope>
    <source>
        <strain evidence="1">AMDSBA1</strain>
    </source>
</reference>
<gene>
    <name evidence="1" type="ORF">C7B43_13540</name>
</gene>
<dbReference type="Proteomes" id="UP000242699">
    <property type="component" value="Unassembled WGS sequence"/>
</dbReference>
<comment type="caution">
    <text evidence="1">The sequence shown here is derived from an EMBL/GenBank/DDBJ whole genome shotgun (WGS) entry which is preliminary data.</text>
</comment>
<evidence type="ECO:0000313" key="2">
    <source>
        <dbReference type="Proteomes" id="UP000242699"/>
    </source>
</evidence>
<name>A0A2T2WWN6_9FIRM</name>
<accession>A0A2T2WWN6</accession>
<sequence>MLQAMRKTKGSWLHPEQPIKRERIFVTSGHRLPRCLVEKKSVISDFFRGDNTSAGFILFLSNCLVKISTRKREKIRVVLAEP</sequence>
<organism evidence="1 2">
    <name type="scientific">Sulfobacillus benefaciens</name>
    <dbReference type="NCBI Taxonomy" id="453960"/>
    <lineage>
        <taxon>Bacteria</taxon>
        <taxon>Bacillati</taxon>
        <taxon>Bacillota</taxon>
        <taxon>Clostridia</taxon>
        <taxon>Eubacteriales</taxon>
        <taxon>Clostridiales Family XVII. Incertae Sedis</taxon>
        <taxon>Sulfobacillus</taxon>
    </lineage>
</organism>
<dbReference type="AlphaFoldDB" id="A0A2T2WWN6"/>